<keyword evidence="5" id="KW-0677">Repeat</keyword>
<sequence>MIPLQHLGPVCALKVYTDELLFAGEGPSLTLYNYKTGEKVLSRIVLTKNKIHGIELLSDKIVVWGARSLTVFTLNQYYDKSFTFPIMSVSDWIFHSIFENETTLHVLNSHNIVYTIDLSDFQHPQIVKTRDCKWKSILYSGSLHNNPETGKITVLAGTVMNGILIWDLDSCKVKHNLTLHEGSIFKVIASPDGKYIVSCSDDRSIKVWDMESGELLANGWGHGSRIWGLSVYGVTDAKFNVFSSSEDCTARIWTFNKNQTELKQERIILGHTGRHVWSCDVNDKLKLGFTGGADGKIMVSDLDETSREGYWGNKWELKDIASECQLSFKKGELVKDYVDFGSGLLAVTSEGNVVLLKDHKSWSTLFVDSRFEKFSVLKAFDNDPVCVLGNKLGDIVVMRFNDKCELVQKVEFSVADVFNRLGNILVHEYNGRKFLLLESPNPSDPLLYMEIDSESLAAQNTFSLNKPTEKITVSSIEYDTHKGYLLIGCRFATLLVYKLGTTQIVDPLVIYTHLFKGDTISSIKPLNLKNESVFYFTNKDGTFHLMKIFDNLTYQFLHSSRIQKGFLEGLIKLPNGDILLYGFKSDSFFIWNETKQYEIMREICGGPHRRWYFKHWINKQTGTFRYRFIYSRALDVQIVQKGEPCAVDILSVGLHGREIRDICVVDSLINPNEKVVIAGAEDTTLKIGTLRSNGDFELHWTYREHVGGLQSIHAVNNEYIVSSSAREELFVWKISECDQKKCMSLQAFLPPSERNPDLRIMDFDSIQVYNVSGDLIGFLLVSVYSNSVIRIVYYDYQTKKFNVVVNDAYMTCCIFHTKFVKLDGKIYVLIGSTNGHVSIYEVENMINEYFEVSDDSLIKRLNTEIKSPLTLGKLLINQQIHQSSIKAMEYIVNSGKQITLITGGDDNALIKCKLEVQDSTLTLDVISFDPNAASSTITTISKIDTNTVLVGAVDQSVKLWNIENNLLTQERKYSTVADIGCSEISQFPNGKKLALIGGAGFSVWEV</sequence>
<dbReference type="SMART" id="SM00320">
    <property type="entry name" value="WD40"/>
    <property type="match status" value="6"/>
</dbReference>
<dbReference type="InterPro" id="IPR051973">
    <property type="entry name" value="tRNA_Anticodon_Mtase-Reg"/>
</dbReference>
<evidence type="ECO:0000256" key="2">
    <source>
        <dbReference type="ARBA" id="ARBA00022490"/>
    </source>
</evidence>
<evidence type="ECO:0000313" key="9">
    <source>
        <dbReference type="Proteomes" id="UP000307173"/>
    </source>
</evidence>
<dbReference type="OrthoDB" id="66881at2759"/>
<proteinExistence type="inferred from homology"/>
<dbReference type="AlphaFoldDB" id="A0A4T0WUE7"/>
<dbReference type="Gene3D" id="2.130.10.10">
    <property type="entry name" value="YVTN repeat-like/Quinoprotein amine dehydrogenase"/>
    <property type="match status" value="3"/>
</dbReference>
<evidence type="ECO:0000256" key="1">
    <source>
        <dbReference type="ARBA" id="ARBA00004496"/>
    </source>
</evidence>
<dbReference type="PROSITE" id="PS50082">
    <property type="entry name" value="WD_REPEATS_2"/>
    <property type="match status" value="1"/>
</dbReference>
<evidence type="ECO:0000256" key="5">
    <source>
        <dbReference type="ARBA" id="ARBA00022737"/>
    </source>
</evidence>
<comment type="similarity">
    <text evidence="6">Belongs to the WD repeat WDR6 family.</text>
</comment>
<evidence type="ECO:0000256" key="4">
    <source>
        <dbReference type="ARBA" id="ARBA00022694"/>
    </source>
</evidence>
<dbReference type="InterPro" id="IPR036322">
    <property type="entry name" value="WD40_repeat_dom_sf"/>
</dbReference>
<keyword evidence="2" id="KW-0963">Cytoplasm</keyword>
<name>A0A4T0WUE7_9ASCO</name>
<dbReference type="GO" id="GO:0005737">
    <property type="term" value="C:cytoplasm"/>
    <property type="evidence" value="ECO:0007669"/>
    <property type="project" value="UniProtKB-SubCell"/>
</dbReference>
<dbReference type="InterPro" id="IPR015943">
    <property type="entry name" value="WD40/YVTN_repeat-like_dom_sf"/>
</dbReference>
<evidence type="ECO:0000256" key="7">
    <source>
        <dbReference type="PROSITE-ProRule" id="PRU00221"/>
    </source>
</evidence>
<dbReference type="PANTHER" id="PTHR14344">
    <property type="entry name" value="WD REPEAT PROTEIN"/>
    <property type="match status" value="1"/>
</dbReference>
<organism evidence="8 9">
    <name type="scientific">Pichia inconspicua</name>
    <dbReference type="NCBI Taxonomy" id="52247"/>
    <lineage>
        <taxon>Eukaryota</taxon>
        <taxon>Fungi</taxon>
        <taxon>Dikarya</taxon>
        <taxon>Ascomycota</taxon>
        <taxon>Saccharomycotina</taxon>
        <taxon>Pichiomycetes</taxon>
        <taxon>Pichiales</taxon>
        <taxon>Pichiaceae</taxon>
        <taxon>Pichia</taxon>
    </lineage>
</organism>
<comment type="subcellular location">
    <subcellularLocation>
        <location evidence="1">Cytoplasm</location>
    </subcellularLocation>
</comment>
<dbReference type="STRING" id="52247.A0A4T0WUE7"/>
<dbReference type="InterPro" id="IPR019775">
    <property type="entry name" value="WD40_repeat_CS"/>
</dbReference>
<gene>
    <name evidence="8" type="ORF">CANINC_005060</name>
</gene>
<keyword evidence="9" id="KW-1185">Reference proteome</keyword>
<dbReference type="PANTHER" id="PTHR14344:SF3">
    <property type="entry name" value="WD REPEAT-CONTAINING PROTEIN 6"/>
    <property type="match status" value="1"/>
</dbReference>
<dbReference type="GO" id="GO:0030488">
    <property type="term" value="P:tRNA methylation"/>
    <property type="evidence" value="ECO:0007669"/>
    <property type="project" value="TreeGrafter"/>
</dbReference>
<feature type="repeat" description="WD" evidence="7">
    <location>
        <begin position="177"/>
        <end position="218"/>
    </location>
</feature>
<accession>A0A4T0WUE7</accession>
<evidence type="ECO:0000313" key="8">
    <source>
        <dbReference type="EMBL" id="TID12961.1"/>
    </source>
</evidence>
<dbReference type="InterPro" id="IPR001680">
    <property type="entry name" value="WD40_rpt"/>
</dbReference>
<dbReference type="PROSITE" id="PS50294">
    <property type="entry name" value="WD_REPEATS_REGION"/>
    <property type="match status" value="1"/>
</dbReference>
<dbReference type="Pfam" id="PF00400">
    <property type="entry name" value="WD40"/>
    <property type="match status" value="1"/>
</dbReference>
<keyword evidence="3 7" id="KW-0853">WD repeat</keyword>
<evidence type="ECO:0000256" key="3">
    <source>
        <dbReference type="ARBA" id="ARBA00022574"/>
    </source>
</evidence>
<dbReference type="EMBL" id="SELW01000684">
    <property type="protein sequence ID" value="TID12961.1"/>
    <property type="molecule type" value="Genomic_DNA"/>
</dbReference>
<reference evidence="8 9" key="1">
    <citation type="journal article" date="2019" name="Front. Genet.">
        <title>Whole-Genome Sequencing of the Opportunistic Yeast Pathogen Candida inconspicua Uncovers Its Hybrid Origin.</title>
        <authorList>
            <person name="Mixao V."/>
            <person name="Hansen A.P."/>
            <person name="Saus E."/>
            <person name="Boekhout T."/>
            <person name="Lass-Florl C."/>
            <person name="Gabaldon T."/>
        </authorList>
    </citation>
    <scope>NUCLEOTIDE SEQUENCE [LARGE SCALE GENOMIC DNA]</scope>
    <source>
        <strain evidence="8 9">CBS 180</strain>
    </source>
</reference>
<evidence type="ECO:0000256" key="6">
    <source>
        <dbReference type="ARBA" id="ARBA00038255"/>
    </source>
</evidence>
<comment type="caution">
    <text evidence="8">The sequence shown here is derived from an EMBL/GenBank/DDBJ whole genome shotgun (WGS) entry which is preliminary data.</text>
</comment>
<dbReference type="Proteomes" id="UP000307173">
    <property type="component" value="Unassembled WGS sequence"/>
</dbReference>
<keyword evidence="4" id="KW-0819">tRNA processing</keyword>
<dbReference type="PROSITE" id="PS00678">
    <property type="entry name" value="WD_REPEATS_1"/>
    <property type="match status" value="1"/>
</dbReference>
<protein>
    <submittedName>
        <fullName evidence="8">Uncharacterized protein</fullName>
    </submittedName>
</protein>
<dbReference type="SUPFAM" id="SSF50978">
    <property type="entry name" value="WD40 repeat-like"/>
    <property type="match status" value="2"/>
</dbReference>